<keyword evidence="5 7" id="KW-0472">Membrane</keyword>
<reference evidence="8 9" key="1">
    <citation type="journal article" date="2023" name="BMC Biol.">
        <title>The compact genome of the sponge Oopsacas minuta (Hexactinellida) is lacking key metazoan core genes.</title>
        <authorList>
            <person name="Santini S."/>
            <person name="Schenkelaars Q."/>
            <person name="Jourda C."/>
            <person name="Duchesne M."/>
            <person name="Belahbib H."/>
            <person name="Rocher C."/>
            <person name="Selva M."/>
            <person name="Riesgo A."/>
            <person name="Vervoort M."/>
            <person name="Leys S.P."/>
            <person name="Kodjabachian L."/>
            <person name="Le Bivic A."/>
            <person name="Borchiellini C."/>
            <person name="Claverie J.M."/>
            <person name="Renard E."/>
        </authorList>
    </citation>
    <scope>NUCLEOTIDE SEQUENCE [LARGE SCALE GENOMIC DNA]</scope>
    <source>
        <strain evidence="8">SPO-2</strain>
    </source>
</reference>
<dbReference type="SUPFAM" id="SSF48652">
    <property type="entry name" value="Tetraspanin"/>
    <property type="match status" value="1"/>
</dbReference>
<feature type="transmembrane region" description="Helical" evidence="7">
    <location>
        <begin position="67"/>
        <end position="93"/>
    </location>
</feature>
<dbReference type="CDD" id="cd03127">
    <property type="entry name" value="tetraspanin_LEL"/>
    <property type="match status" value="1"/>
</dbReference>
<evidence type="ECO:0000256" key="1">
    <source>
        <dbReference type="ARBA" id="ARBA00004141"/>
    </source>
</evidence>
<accession>A0AAV7JDV0</accession>
<keyword evidence="4 7" id="KW-1133">Transmembrane helix</keyword>
<dbReference type="Proteomes" id="UP001165289">
    <property type="component" value="Unassembled WGS sequence"/>
</dbReference>
<dbReference type="InterPro" id="IPR018499">
    <property type="entry name" value="Tetraspanin/Peripherin"/>
</dbReference>
<sequence>MKWSVTTPKIAISPQKMNWGRATLLFLFLLFNLVIICIAALLVYISVHYYLILQEYSELLHDNSKNLAYLVFPLVIIITVALLLLLLALFGCISGICQVKFMFGLYAFMLVILLVLQVAGAVLIIVFEAPIENNVSKGMIENIHLYNHTKSFREAYDSIQRDLDCCGVKNFTDWGNNHLHIPQSCCKKAQTCDTCDIDEINTQGCLLKLLQDVHENSVITLCIIILFGVFEATGLFLSILLICCQGEKVKKCENLKDDLPTY</sequence>
<feature type="transmembrane region" description="Helical" evidence="7">
    <location>
        <begin position="218"/>
        <end position="243"/>
    </location>
</feature>
<feature type="disulfide bond" evidence="6">
    <location>
        <begin position="165"/>
        <end position="205"/>
    </location>
</feature>
<feature type="transmembrane region" description="Helical" evidence="7">
    <location>
        <begin position="105"/>
        <end position="127"/>
    </location>
</feature>
<feature type="disulfide bond" evidence="6">
    <location>
        <begin position="166"/>
        <end position="185"/>
    </location>
</feature>
<evidence type="ECO:0000256" key="4">
    <source>
        <dbReference type="ARBA" id="ARBA00022989"/>
    </source>
</evidence>
<evidence type="ECO:0000256" key="6">
    <source>
        <dbReference type="PIRSR" id="PIRSR002419-1"/>
    </source>
</evidence>
<dbReference type="Gene3D" id="1.10.1450.10">
    <property type="entry name" value="Tetraspanin"/>
    <property type="match status" value="1"/>
</dbReference>
<dbReference type="AlphaFoldDB" id="A0AAV7JDV0"/>
<dbReference type="Pfam" id="PF00335">
    <property type="entry name" value="Tetraspanin"/>
    <property type="match status" value="1"/>
</dbReference>
<dbReference type="PIRSF" id="PIRSF002419">
    <property type="entry name" value="Tetraspanin"/>
    <property type="match status" value="1"/>
</dbReference>
<dbReference type="PANTHER" id="PTHR19282:SF544">
    <property type="entry name" value="TETRASPANIN"/>
    <property type="match status" value="1"/>
</dbReference>
<comment type="caution">
    <text evidence="8">The sequence shown here is derived from an EMBL/GenBank/DDBJ whole genome shotgun (WGS) entry which is preliminary data.</text>
</comment>
<evidence type="ECO:0000313" key="9">
    <source>
        <dbReference type="Proteomes" id="UP001165289"/>
    </source>
</evidence>
<dbReference type="PANTHER" id="PTHR19282">
    <property type="entry name" value="TETRASPANIN"/>
    <property type="match status" value="1"/>
</dbReference>
<keyword evidence="6" id="KW-1015">Disulfide bond</keyword>
<organism evidence="8 9">
    <name type="scientific">Oopsacas minuta</name>
    <dbReference type="NCBI Taxonomy" id="111878"/>
    <lineage>
        <taxon>Eukaryota</taxon>
        <taxon>Metazoa</taxon>
        <taxon>Porifera</taxon>
        <taxon>Hexactinellida</taxon>
        <taxon>Hexasterophora</taxon>
        <taxon>Lyssacinosida</taxon>
        <taxon>Leucopsacidae</taxon>
        <taxon>Oopsacas</taxon>
    </lineage>
</organism>
<comment type="similarity">
    <text evidence="2 7">Belongs to the tetraspanin (TM4SF) family.</text>
</comment>
<dbReference type="InterPro" id="IPR008952">
    <property type="entry name" value="Tetraspanin_EC2_sf"/>
</dbReference>
<feature type="transmembrane region" description="Helical" evidence="7">
    <location>
        <begin position="24"/>
        <end position="47"/>
    </location>
</feature>
<evidence type="ECO:0000313" key="8">
    <source>
        <dbReference type="EMBL" id="KAI6646721.1"/>
    </source>
</evidence>
<evidence type="ECO:0000256" key="2">
    <source>
        <dbReference type="ARBA" id="ARBA00006840"/>
    </source>
</evidence>
<evidence type="ECO:0000256" key="3">
    <source>
        <dbReference type="ARBA" id="ARBA00022692"/>
    </source>
</evidence>
<dbReference type="PRINTS" id="PR00259">
    <property type="entry name" value="TMFOUR"/>
</dbReference>
<keyword evidence="9" id="KW-1185">Reference proteome</keyword>
<evidence type="ECO:0000256" key="5">
    <source>
        <dbReference type="ARBA" id="ARBA00023136"/>
    </source>
</evidence>
<protein>
    <recommendedName>
        <fullName evidence="7">Tetraspanin</fullName>
    </recommendedName>
</protein>
<dbReference type="EMBL" id="JAKMXF010000354">
    <property type="protein sequence ID" value="KAI6646721.1"/>
    <property type="molecule type" value="Genomic_DNA"/>
</dbReference>
<dbReference type="GO" id="GO:0005886">
    <property type="term" value="C:plasma membrane"/>
    <property type="evidence" value="ECO:0007669"/>
    <property type="project" value="TreeGrafter"/>
</dbReference>
<evidence type="ECO:0000256" key="7">
    <source>
        <dbReference type="RuleBase" id="RU361218"/>
    </source>
</evidence>
<keyword evidence="3 7" id="KW-0812">Transmembrane</keyword>
<gene>
    <name evidence="8" type="ORF">LOD99_12842</name>
</gene>
<dbReference type="InterPro" id="IPR000301">
    <property type="entry name" value="Tetraspanin_animals"/>
</dbReference>
<proteinExistence type="inferred from homology"/>
<comment type="subcellular location">
    <subcellularLocation>
        <location evidence="1 7">Membrane</location>
        <topology evidence="1 7">Multi-pass membrane protein</topology>
    </subcellularLocation>
</comment>
<name>A0AAV7JDV0_9METZ</name>